<evidence type="ECO:0000313" key="4">
    <source>
        <dbReference type="Proteomes" id="UP001203607"/>
    </source>
</evidence>
<dbReference type="SUPFAM" id="SSF49464">
    <property type="entry name" value="Carboxypeptidase regulatory domain-like"/>
    <property type="match status" value="2"/>
</dbReference>
<feature type="domain" description="TonB-dependent receptor plug" evidence="2">
    <location>
        <begin position="582"/>
        <end position="677"/>
    </location>
</feature>
<protein>
    <submittedName>
        <fullName evidence="3">Carboxypeptidase-like regulatory domain-containing protein</fullName>
    </submittedName>
</protein>
<dbReference type="Proteomes" id="UP001203607">
    <property type="component" value="Unassembled WGS sequence"/>
</dbReference>
<evidence type="ECO:0000256" key="1">
    <source>
        <dbReference type="SAM" id="SignalP"/>
    </source>
</evidence>
<dbReference type="InterPro" id="IPR036465">
    <property type="entry name" value="vWFA_dom_sf"/>
</dbReference>
<dbReference type="SUPFAM" id="SSF56935">
    <property type="entry name" value="Porins"/>
    <property type="match status" value="1"/>
</dbReference>
<dbReference type="InterPro" id="IPR008969">
    <property type="entry name" value="CarboxyPept-like_regulatory"/>
</dbReference>
<keyword evidence="4" id="KW-1185">Reference proteome</keyword>
<name>A0ABT0PPU9_9FLAO</name>
<dbReference type="RefSeq" id="WP_249656594.1">
    <property type="nucleotide sequence ID" value="NZ_JAMFMA010000001.1"/>
</dbReference>
<feature type="chain" id="PRO_5045523667" evidence="1">
    <location>
        <begin position="22"/>
        <end position="1000"/>
    </location>
</feature>
<sequence>MRTLNFSVFILCGLIPFFASSQTHLEGRLVDVESGKPVDFANIGVLTKNIGTVSDFDGSFKIEANSKAVKSYDSIQISRIGYETLKFSIADFSEQLNESPIILLQAAAYELDGVVVKKSDADNRRIGYESSSRRLFGFWNDSLALGGEHASKIMVRKGPLKLEDVSFNVAANISDSILVRVNIYDLHKGLPRKNRTKANILHTIKQRQGTITIDLSPYNIVVKNHFVISLELLKIYGGRVGIGISAFDDGARSYTRVVSQGKWKRMRKGVTIAYHLNTSEVEETELKSNKTAIAERKKPTVVSLLWDQSRSMKERNIAKELDFLNAYLQRLGDVTVELQQFSNEWFPKKIFQIRKGNWDELKTELLASSYDGGPSQKLWETMVIGPHTLLFTDGKYFPDDLGIDWTGELFIINGQHNANHKYLKTLAEDHGGNYLNLEKLGDAAQAVSYTQYNIKDNLDYTTRLDVKKASLVKGSVGDLEEPLQNVLVQVRNSNRQSRTDADGNFVIQAFDGEILEFSYPGRENAFSVVNTGSRMLKVIMPIGITALEEVVVSEDKMSKELEKPLKKNISTRFGTLDMEKMGFSVKQMEGSAISRSAQTLMDALEGKFPGVDVVRKYPEDYEMVLLRGRALAWDIDGHVYPPTNPPNHIDLHDIKDITIMPLGWSTAKYGRLAPGGVILVRTISNTFDEEIKPSNVQPSNQYQDDAIELATGISSKPAYVQRIVAANSLENAYDTYIVEQKKYGSIPSFYREACVGFLEYWKNLQLANRVQSNLMEVFPENEDALKILAYAYESEGNNVEAKLVYEHIHQLNPSPQAIRDLARVNVVLDQPKEAWQRYKSYINNRETLNDKGLDIIVKREILELVKTHGEIIGVDRTKFPSEVLGDLSLIVEWNDPNTQFELQFVGPNQRFFNWNNTTGLSKKEAEAGNLSEIFDIENAAQGDWLINMTYMGNQANLPTYLKFTLKNNQTGKEEIKLITLRQRNVKYKVMNITANGMLFY</sequence>
<dbReference type="Gene3D" id="2.170.130.10">
    <property type="entry name" value="TonB-dependent receptor, plug domain"/>
    <property type="match status" value="1"/>
</dbReference>
<dbReference type="SUPFAM" id="SSF53300">
    <property type="entry name" value="vWA-like"/>
    <property type="match status" value="1"/>
</dbReference>
<accession>A0ABT0PPU9</accession>
<keyword evidence="1" id="KW-0732">Signal</keyword>
<dbReference type="InterPro" id="IPR011990">
    <property type="entry name" value="TPR-like_helical_dom_sf"/>
</dbReference>
<proteinExistence type="predicted"/>
<dbReference type="InterPro" id="IPR037066">
    <property type="entry name" value="Plug_dom_sf"/>
</dbReference>
<dbReference type="EMBL" id="JAMFMA010000001">
    <property type="protein sequence ID" value="MCL6273417.1"/>
    <property type="molecule type" value="Genomic_DNA"/>
</dbReference>
<feature type="signal peptide" evidence="1">
    <location>
        <begin position="1"/>
        <end position="21"/>
    </location>
</feature>
<evidence type="ECO:0000313" key="3">
    <source>
        <dbReference type="EMBL" id="MCL6273417.1"/>
    </source>
</evidence>
<organism evidence="3 4">
    <name type="scientific">Flagellimonas spongiicola</name>
    <dbReference type="NCBI Taxonomy" id="2942208"/>
    <lineage>
        <taxon>Bacteria</taxon>
        <taxon>Pseudomonadati</taxon>
        <taxon>Bacteroidota</taxon>
        <taxon>Flavobacteriia</taxon>
        <taxon>Flavobacteriales</taxon>
        <taxon>Flavobacteriaceae</taxon>
        <taxon>Flagellimonas</taxon>
    </lineage>
</organism>
<dbReference type="Pfam" id="PF07715">
    <property type="entry name" value="Plug"/>
    <property type="match status" value="1"/>
</dbReference>
<comment type="caution">
    <text evidence="3">The sequence shown here is derived from an EMBL/GenBank/DDBJ whole genome shotgun (WGS) entry which is preliminary data.</text>
</comment>
<dbReference type="Gene3D" id="1.25.40.10">
    <property type="entry name" value="Tetratricopeptide repeat domain"/>
    <property type="match status" value="1"/>
</dbReference>
<dbReference type="InterPro" id="IPR012910">
    <property type="entry name" value="Plug_dom"/>
</dbReference>
<dbReference type="SUPFAM" id="SSF48452">
    <property type="entry name" value="TPR-like"/>
    <property type="match status" value="1"/>
</dbReference>
<dbReference type="Pfam" id="PF13715">
    <property type="entry name" value="CarbopepD_reg_2"/>
    <property type="match status" value="1"/>
</dbReference>
<gene>
    <name evidence="3" type="ORF">M3P19_05310</name>
</gene>
<evidence type="ECO:0000259" key="2">
    <source>
        <dbReference type="Pfam" id="PF07715"/>
    </source>
</evidence>
<reference evidence="3 4" key="1">
    <citation type="submission" date="2022-05" db="EMBL/GenBank/DDBJ databases">
        <authorList>
            <person name="Park J.-S."/>
        </authorList>
    </citation>
    <scope>NUCLEOTIDE SEQUENCE [LARGE SCALE GENOMIC DNA]</scope>
    <source>
        <strain evidence="3 4">2012CJ35-5</strain>
    </source>
</reference>